<dbReference type="InterPro" id="IPR006657">
    <property type="entry name" value="MoPterin_dinucl-bd_dom"/>
</dbReference>
<evidence type="ECO:0000256" key="3">
    <source>
        <dbReference type="ARBA" id="ARBA00013888"/>
    </source>
</evidence>
<dbReference type="InterPro" id="IPR050123">
    <property type="entry name" value="Prok_molybdopt-oxidoreductase"/>
</dbReference>
<dbReference type="SUPFAM" id="SSF50692">
    <property type="entry name" value="ADC-like"/>
    <property type="match status" value="1"/>
</dbReference>
<feature type="domain" description="4Fe-4S ferredoxin-type" evidence="14">
    <location>
        <begin position="164"/>
        <end position="193"/>
    </location>
</feature>
<dbReference type="PROSITE" id="PS51669">
    <property type="entry name" value="4FE4S_MOW_BIS_MGD"/>
    <property type="match status" value="1"/>
</dbReference>
<dbReference type="SUPFAM" id="SSF54292">
    <property type="entry name" value="2Fe-2S ferredoxin-like"/>
    <property type="match status" value="1"/>
</dbReference>
<dbReference type="SUPFAM" id="SSF53706">
    <property type="entry name" value="Formate dehydrogenase/DMSO reductase, domains 1-3"/>
    <property type="match status" value="1"/>
</dbReference>
<dbReference type="PROSITE" id="PS00490">
    <property type="entry name" value="MOLYBDOPTERIN_PROK_2"/>
    <property type="match status" value="1"/>
</dbReference>
<evidence type="ECO:0000256" key="7">
    <source>
        <dbReference type="ARBA" id="ARBA00022723"/>
    </source>
</evidence>
<comment type="cofactor">
    <cofactor evidence="1">
        <name>[4Fe-4S] cluster</name>
        <dbReference type="ChEBI" id="CHEBI:49883"/>
    </cofactor>
</comment>
<dbReference type="Pfam" id="PF00384">
    <property type="entry name" value="Molybdopterin"/>
    <property type="match status" value="1"/>
</dbReference>
<evidence type="ECO:0000313" key="18">
    <source>
        <dbReference type="Proteomes" id="UP001174909"/>
    </source>
</evidence>
<dbReference type="PANTHER" id="PTHR43105:SF10">
    <property type="entry name" value="NADH-QUINONE OXIDOREDUCTASE SUBUNIT G"/>
    <property type="match status" value="1"/>
</dbReference>
<dbReference type="FunFam" id="3.30.70.20:FF:000035">
    <property type="entry name" value="Iron hydrogenase 1"/>
    <property type="match status" value="1"/>
</dbReference>
<dbReference type="Pfam" id="PF22117">
    <property type="entry name" value="Fer4_Nqo3"/>
    <property type="match status" value="1"/>
</dbReference>
<dbReference type="PIRSF" id="PIRSF036643">
    <property type="entry name" value="FDH_alpha"/>
    <property type="match status" value="1"/>
</dbReference>
<organism evidence="17 18">
    <name type="scientific">Geodia barretti</name>
    <name type="common">Barrett's horny sponge</name>
    <dbReference type="NCBI Taxonomy" id="519541"/>
    <lineage>
        <taxon>Eukaryota</taxon>
        <taxon>Metazoa</taxon>
        <taxon>Porifera</taxon>
        <taxon>Demospongiae</taxon>
        <taxon>Heteroscleromorpha</taxon>
        <taxon>Tetractinellida</taxon>
        <taxon>Astrophorina</taxon>
        <taxon>Geodiidae</taxon>
        <taxon>Geodia</taxon>
    </lineage>
</organism>
<gene>
    <name evidence="17" type="ORF">GBAR_LOCUS564</name>
</gene>
<comment type="caution">
    <text evidence="17">The sequence shown here is derived from an EMBL/GenBank/DDBJ whole genome shotgun (WGS) entry which is preliminary data.</text>
</comment>
<evidence type="ECO:0000256" key="8">
    <source>
        <dbReference type="ARBA" id="ARBA00022737"/>
    </source>
</evidence>
<dbReference type="Pfam" id="PF04879">
    <property type="entry name" value="Molybdop_Fe4S4"/>
    <property type="match status" value="1"/>
</dbReference>
<dbReference type="GO" id="GO:0046872">
    <property type="term" value="F:metal ion binding"/>
    <property type="evidence" value="ECO:0007669"/>
    <property type="project" value="UniProtKB-KW"/>
</dbReference>
<evidence type="ECO:0000256" key="12">
    <source>
        <dbReference type="ARBA" id="ARBA00034078"/>
    </source>
</evidence>
<dbReference type="PROSITE" id="PS51379">
    <property type="entry name" value="4FE4S_FER_2"/>
    <property type="match status" value="2"/>
</dbReference>
<evidence type="ECO:0000256" key="11">
    <source>
        <dbReference type="ARBA" id="ARBA00023075"/>
    </source>
</evidence>
<sequence>MPDDIIISIDGVEIRTQPGKMVLEAAIESGVYVPYLCYHSGMKPFGACRMCVVAVEGGRGFPAACTLPVADGMTIWSDTPDVTELRRSVMEMLIAEHPNGCLTCHRVDICGPSDVCLRHDPFYDRDLNLCITCGRCVRACEEVRGDNAICFTERSGNALVGTSFGTSLLESGCEFCGACIDVCPVGALTERDNKWEKPASVERTVCTHCPVGCQINLEQNEQGRVIRAVPEFNSPANHGQACYKGKFGLSHITSSQRLRRPLIRRNGQLEPATWDEALDLVAEKLRPHQNGAGFGLITAADSTNEELYLAQKFARLGMNTNNVDHSGNTQPTLVSGLEDVLGYPGASNSIWDLAKAGCILVFNTNLTESHNVVGVPIKQAAQAGTPLIVIDIREVELTRYADLWLRPIPGSELVLIGAILKTIIDEGLTDSEWLAQYAEGHDTLAYELERIDDAAIAATGVPPDDIVRAAHLFASANEAAIVYGLDNVPDAIATDCVVALADLALLTHNVGNANGGIFPMRQGANGQGATDVGCTPYRLPGGGPLHDDEHRAAVEAAWGITLPSQTSRGTASMLQSAADGTIQTMLLIGDSNNFASGAFGHGIDTLERLDFLVVAESFLTPAAQVADVVLPRSTFAEKHGTFTNLERRIQRVRPSVTVRNNDAMPEGWVLTQLAQRLNIPGIDYSDPSAVMDELAAITVNYGGVSYARLAAESTLVMKTGVDAPRPTQLLYTTREERGIQWPCPSADSPSSPALYRDGFPSGTAEPGAPYFHIVDPPTDAHRPALYAPGRVLLQRDRDMTIEPDGISSNGLNRIVRDELVQLNPANAVEWGIADGDPVAVETPRHRLTGVASIDTRIPIGIVATTTLFGQLAIELQMSEDINPMARVPGLDVEPCAVVSLVT</sequence>
<dbReference type="SUPFAM" id="SSF54862">
    <property type="entry name" value="4Fe-4S ferredoxins"/>
    <property type="match status" value="1"/>
</dbReference>
<dbReference type="GO" id="GO:0016020">
    <property type="term" value="C:membrane"/>
    <property type="evidence" value="ECO:0007669"/>
    <property type="project" value="InterPro"/>
</dbReference>
<dbReference type="Gene3D" id="2.40.40.20">
    <property type="match status" value="1"/>
</dbReference>
<dbReference type="Gene3D" id="3.30.70.20">
    <property type="match status" value="1"/>
</dbReference>
<dbReference type="InterPro" id="IPR006655">
    <property type="entry name" value="Mopterin_OxRdtase_prok_CS"/>
</dbReference>
<keyword evidence="5" id="KW-0001">2Fe-2S</keyword>
<evidence type="ECO:0000256" key="5">
    <source>
        <dbReference type="ARBA" id="ARBA00022714"/>
    </source>
</evidence>
<dbReference type="EMBL" id="CASHTH010000084">
    <property type="protein sequence ID" value="CAI7990857.1"/>
    <property type="molecule type" value="Genomic_DNA"/>
</dbReference>
<keyword evidence="10" id="KW-0411">Iron-sulfur</keyword>
<dbReference type="PROSITE" id="PS51085">
    <property type="entry name" value="2FE2S_FER_2"/>
    <property type="match status" value="1"/>
</dbReference>
<accession>A0AA35W3K1</accession>
<dbReference type="InterPro" id="IPR009010">
    <property type="entry name" value="Asp_de-COase-like_dom_sf"/>
</dbReference>
<dbReference type="InterPro" id="IPR054351">
    <property type="entry name" value="NADH_UbQ_OxRdtase_ferredoxin"/>
</dbReference>
<dbReference type="GO" id="GO:0051537">
    <property type="term" value="F:2 iron, 2 sulfur cluster binding"/>
    <property type="evidence" value="ECO:0007669"/>
    <property type="project" value="UniProtKB-KW"/>
</dbReference>
<evidence type="ECO:0000256" key="10">
    <source>
        <dbReference type="ARBA" id="ARBA00023014"/>
    </source>
</evidence>
<dbReference type="InterPro" id="IPR019574">
    <property type="entry name" value="NADH_UbQ_OxRdtase_Gsu_4Fe4S-bd"/>
</dbReference>
<dbReference type="GO" id="GO:0048038">
    <property type="term" value="F:quinone binding"/>
    <property type="evidence" value="ECO:0007669"/>
    <property type="project" value="UniProtKB-KW"/>
</dbReference>
<dbReference type="Proteomes" id="UP001174909">
    <property type="component" value="Unassembled WGS sequence"/>
</dbReference>
<dbReference type="GO" id="GO:0042773">
    <property type="term" value="P:ATP synthesis coupled electron transport"/>
    <property type="evidence" value="ECO:0007669"/>
    <property type="project" value="InterPro"/>
</dbReference>
<comment type="function">
    <text evidence="2">NDH-1 shuttles electrons from NADH, via FMN and iron-sulfur (Fe-S) centers, to quinones in the respiratory chain. The immediate electron acceptor for the enzyme in this species is believed to be ubiquinone. Couples the redox reaction to proton translocation (for every two electrons transferred, four hydrogen ions are translocated across the cytoplasmic membrane), and thus conserves the redox energy in a proton gradient.</text>
</comment>
<evidence type="ECO:0000259" key="13">
    <source>
        <dbReference type="PROSITE" id="PS51085"/>
    </source>
</evidence>
<reference evidence="17" key="1">
    <citation type="submission" date="2023-03" db="EMBL/GenBank/DDBJ databases">
        <authorList>
            <person name="Steffen K."/>
            <person name="Cardenas P."/>
        </authorList>
    </citation>
    <scope>NUCLEOTIDE SEQUENCE</scope>
</reference>
<dbReference type="CDD" id="cd00207">
    <property type="entry name" value="fer2"/>
    <property type="match status" value="1"/>
</dbReference>
<evidence type="ECO:0000256" key="1">
    <source>
        <dbReference type="ARBA" id="ARBA00001966"/>
    </source>
</evidence>
<dbReference type="GO" id="GO:0043546">
    <property type="term" value="F:molybdopterin cofactor binding"/>
    <property type="evidence" value="ECO:0007669"/>
    <property type="project" value="InterPro"/>
</dbReference>
<dbReference type="AlphaFoldDB" id="A0AA35W3K1"/>
<dbReference type="GO" id="GO:0051539">
    <property type="term" value="F:4 iron, 4 sulfur cluster binding"/>
    <property type="evidence" value="ECO:0007669"/>
    <property type="project" value="UniProtKB-KW"/>
</dbReference>
<protein>
    <recommendedName>
        <fullName evidence="3">NADH-ubiquinone oxidoreductase 75 kDa subunit, mitochondrial</fullName>
    </recommendedName>
</protein>
<dbReference type="PROSITE" id="PS00641">
    <property type="entry name" value="COMPLEX1_75K_1"/>
    <property type="match status" value="1"/>
</dbReference>
<dbReference type="InterPro" id="IPR017896">
    <property type="entry name" value="4Fe4S_Fe-S-bd"/>
</dbReference>
<keyword evidence="6" id="KW-0874">Quinone</keyword>
<keyword evidence="18" id="KW-1185">Reference proteome</keyword>
<evidence type="ECO:0000256" key="9">
    <source>
        <dbReference type="ARBA" id="ARBA00023004"/>
    </source>
</evidence>
<dbReference type="SMART" id="SM00926">
    <property type="entry name" value="Molybdop_Fe4S4"/>
    <property type="match status" value="1"/>
</dbReference>
<evidence type="ECO:0000259" key="15">
    <source>
        <dbReference type="PROSITE" id="PS51669"/>
    </source>
</evidence>
<evidence type="ECO:0000256" key="2">
    <source>
        <dbReference type="ARBA" id="ARBA00002378"/>
    </source>
</evidence>
<feature type="domain" description="4Fe-4S Mo/W bis-MGD-type" evidence="15">
    <location>
        <begin position="199"/>
        <end position="256"/>
    </location>
</feature>
<evidence type="ECO:0000256" key="6">
    <source>
        <dbReference type="ARBA" id="ARBA00022719"/>
    </source>
</evidence>
<feature type="domain" description="2Fe-2S ferredoxin-type" evidence="13">
    <location>
        <begin position="3"/>
        <end position="81"/>
    </location>
</feature>
<evidence type="ECO:0000313" key="17">
    <source>
        <dbReference type="EMBL" id="CAI7990857.1"/>
    </source>
</evidence>
<dbReference type="Gene3D" id="3.40.228.10">
    <property type="entry name" value="Dimethylsulfoxide Reductase, domain 2"/>
    <property type="match status" value="1"/>
</dbReference>
<feature type="domain" description="4Fe-4S ferredoxin-type" evidence="14">
    <location>
        <begin position="119"/>
        <end position="154"/>
    </location>
</feature>
<keyword evidence="7" id="KW-0479">Metal-binding</keyword>
<dbReference type="Gene3D" id="2.20.25.90">
    <property type="entry name" value="ADC-like domains"/>
    <property type="match status" value="1"/>
</dbReference>
<dbReference type="Gene3D" id="3.10.20.740">
    <property type="match status" value="1"/>
</dbReference>
<comment type="cofactor">
    <cofactor evidence="12">
        <name>[2Fe-2S] cluster</name>
        <dbReference type="ChEBI" id="CHEBI:190135"/>
    </cofactor>
</comment>
<dbReference type="PANTHER" id="PTHR43105">
    <property type="entry name" value="RESPIRATORY NITRATE REDUCTASE"/>
    <property type="match status" value="1"/>
</dbReference>
<keyword evidence="9" id="KW-0408">Iron</keyword>
<dbReference type="PROSITE" id="PS00198">
    <property type="entry name" value="4FE4S_FER_1"/>
    <property type="match status" value="1"/>
</dbReference>
<dbReference type="Pfam" id="PF01568">
    <property type="entry name" value="Molydop_binding"/>
    <property type="match status" value="1"/>
</dbReference>
<dbReference type="InterPro" id="IPR036010">
    <property type="entry name" value="2Fe-2S_ferredoxin-like_sf"/>
</dbReference>
<proteinExistence type="predicted"/>
<keyword evidence="8" id="KW-0677">Repeat</keyword>
<feature type="domain" description="4Fe-4S His(Cys)3-ligated-type" evidence="16">
    <location>
        <begin position="81"/>
        <end position="120"/>
    </location>
</feature>
<keyword evidence="11" id="KW-0830">Ubiquinone</keyword>
<dbReference type="GO" id="GO:0008137">
    <property type="term" value="F:NADH dehydrogenase (ubiquinone) activity"/>
    <property type="evidence" value="ECO:0007669"/>
    <property type="project" value="InterPro"/>
</dbReference>
<name>A0AA35W3K1_GEOBA</name>
<dbReference type="Pfam" id="PF13510">
    <property type="entry name" value="Fer2_4"/>
    <property type="match status" value="1"/>
</dbReference>
<dbReference type="InterPro" id="IPR006963">
    <property type="entry name" value="Mopterin_OxRdtase_4Fe-4S_dom"/>
</dbReference>
<keyword evidence="4" id="KW-0004">4Fe-4S</keyword>
<dbReference type="PROSITE" id="PS51839">
    <property type="entry name" value="4FE4S_HC3"/>
    <property type="match status" value="1"/>
</dbReference>
<dbReference type="GO" id="GO:0003954">
    <property type="term" value="F:NADH dehydrogenase activity"/>
    <property type="evidence" value="ECO:0007669"/>
    <property type="project" value="TreeGrafter"/>
</dbReference>
<dbReference type="InterPro" id="IPR001041">
    <property type="entry name" value="2Fe-2S_ferredoxin-type"/>
</dbReference>
<evidence type="ECO:0000256" key="4">
    <source>
        <dbReference type="ARBA" id="ARBA00022485"/>
    </source>
</evidence>
<evidence type="ECO:0000259" key="14">
    <source>
        <dbReference type="PROSITE" id="PS51379"/>
    </source>
</evidence>
<dbReference type="Gene3D" id="3.40.50.740">
    <property type="match status" value="1"/>
</dbReference>
<dbReference type="InterPro" id="IPR006656">
    <property type="entry name" value="Mopterin_OxRdtase"/>
</dbReference>
<dbReference type="InterPro" id="IPR017900">
    <property type="entry name" value="4Fe4S_Fe_S_CS"/>
</dbReference>
<evidence type="ECO:0000259" key="16">
    <source>
        <dbReference type="PROSITE" id="PS51839"/>
    </source>
</evidence>
<dbReference type="InterPro" id="IPR000283">
    <property type="entry name" value="NADH_UbQ_OxRdtase_75kDa_su_CS"/>
</dbReference>